<dbReference type="SUPFAM" id="SSF140566">
    <property type="entry name" value="FlgN-like"/>
    <property type="match status" value="1"/>
</dbReference>
<evidence type="ECO:0000256" key="1">
    <source>
        <dbReference type="ARBA" id="ARBA00022795"/>
    </source>
</evidence>
<keyword evidence="2" id="KW-0969">Cilium</keyword>
<reference evidence="2 3" key="1">
    <citation type="journal article" date="2021" name="Cell Host Microbe">
        <title>in vivo commensal control of Clostridioides difficile virulence.</title>
        <authorList>
            <person name="Girinathan B.P."/>
            <person name="Dibenedetto N."/>
            <person name="Worley J.N."/>
            <person name="Peltier J."/>
            <person name="Arrieta-Ortiz M.L."/>
            <person name="Rupa Christinal Immanuel S."/>
            <person name="Lavin R."/>
            <person name="Delaney M.L."/>
            <person name="Cummins C."/>
            <person name="Hoffmann M."/>
            <person name="Luo Y."/>
            <person name="Gonzalez-Escalona N."/>
            <person name="Allard M."/>
            <person name="Onderdonk A.B."/>
            <person name="Gerber G.K."/>
            <person name="Sonenshein A.L."/>
            <person name="Baliga N."/>
            <person name="Dupuy B."/>
            <person name="Bry L."/>
        </authorList>
    </citation>
    <scope>NUCLEOTIDE SEQUENCE [LARGE SCALE GENOMIC DNA]</scope>
    <source>
        <strain evidence="2 3">DSM 599</strain>
    </source>
</reference>
<dbReference type="InterPro" id="IPR036679">
    <property type="entry name" value="FlgN-like_sf"/>
</dbReference>
<evidence type="ECO:0000313" key="3">
    <source>
        <dbReference type="Proteomes" id="UP001299068"/>
    </source>
</evidence>
<dbReference type="Proteomes" id="UP001299068">
    <property type="component" value="Unassembled WGS sequence"/>
</dbReference>
<name>A0ABS7KV41_CLOSR</name>
<sequence length="135" mass="15887">MYSDLKLTIFEEKRILQELMELLDEQYNVILSNEVLALEKVNENIELIGKKLAAIEINRRDIIKDKNFKGIVENSNDEHLKDVYKEVRGLLKDIELQKDTNDTLIKQRLFFTNKMINIIRPSKNIGTYNSYGNVR</sequence>
<dbReference type="RefSeq" id="WP_221859499.1">
    <property type="nucleotide sequence ID" value="NZ_JAIKTU010000003.1"/>
</dbReference>
<dbReference type="EMBL" id="JAIKTU010000003">
    <property type="protein sequence ID" value="MBY0754676.1"/>
    <property type="molecule type" value="Genomic_DNA"/>
</dbReference>
<protein>
    <submittedName>
        <fullName evidence="2">Flagellar protein FlgN</fullName>
    </submittedName>
</protein>
<evidence type="ECO:0000313" key="2">
    <source>
        <dbReference type="EMBL" id="MBY0754676.1"/>
    </source>
</evidence>
<keyword evidence="2" id="KW-0966">Cell projection</keyword>
<gene>
    <name evidence="2" type="ORF">K5V21_04315</name>
</gene>
<accession>A0ABS7KV41</accession>
<keyword evidence="2" id="KW-0282">Flagellum</keyword>
<comment type="caution">
    <text evidence="2">The sequence shown here is derived from an EMBL/GenBank/DDBJ whole genome shotgun (WGS) entry which is preliminary data.</text>
</comment>
<proteinExistence type="predicted"/>
<keyword evidence="1" id="KW-1005">Bacterial flagellum biogenesis</keyword>
<dbReference type="InterPro" id="IPR007809">
    <property type="entry name" value="FlgN-like"/>
</dbReference>
<dbReference type="Gene3D" id="1.20.58.300">
    <property type="entry name" value="FlgN-like"/>
    <property type="match status" value="1"/>
</dbReference>
<organism evidence="2 3">
    <name type="scientific">Clostridium sardiniense</name>
    <name type="common">Clostridium absonum</name>
    <dbReference type="NCBI Taxonomy" id="29369"/>
    <lineage>
        <taxon>Bacteria</taxon>
        <taxon>Bacillati</taxon>
        <taxon>Bacillota</taxon>
        <taxon>Clostridia</taxon>
        <taxon>Eubacteriales</taxon>
        <taxon>Clostridiaceae</taxon>
        <taxon>Clostridium</taxon>
    </lineage>
</organism>
<keyword evidence="3" id="KW-1185">Reference proteome</keyword>
<dbReference type="Pfam" id="PF05130">
    <property type="entry name" value="FlgN"/>
    <property type="match status" value="1"/>
</dbReference>